<dbReference type="EMBL" id="JAPFAR010000153">
    <property type="protein sequence ID" value="MDI3349882.1"/>
    <property type="molecule type" value="Genomic_DNA"/>
</dbReference>
<evidence type="ECO:0000256" key="3">
    <source>
        <dbReference type="RuleBase" id="RU003939"/>
    </source>
</evidence>
<evidence type="ECO:0000313" key="6">
    <source>
        <dbReference type="Proteomes" id="UP001162175"/>
    </source>
</evidence>
<dbReference type="CDD" id="cd00591">
    <property type="entry name" value="HU_IHF"/>
    <property type="match status" value="1"/>
</dbReference>
<evidence type="ECO:0000313" key="7">
    <source>
        <dbReference type="Proteomes" id="UP001432074"/>
    </source>
</evidence>
<keyword evidence="2 4" id="KW-0238">DNA-binding</keyword>
<dbReference type="GO" id="GO:0030261">
    <property type="term" value="P:chromosome condensation"/>
    <property type="evidence" value="ECO:0007669"/>
    <property type="project" value="UniProtKB-KW"/>
</dbReference>
<dbReference type="Proteomes" id="UP001432074">
    <property type="component" value="Chromosome"/>
</dbReference>
<reference evidence="4" key="1">
    <citation type="submission" date="2022-11" db="EMBL/GenBank/DDBJ databases">
        <title>Draft genome of Mycoplasma arginini isolated from fly.</title>
        <authorList>
            <person name="Severgnini M."/>
            <person name="Gioia G."/>
            <person name="Cremonesi P."/>
            <person name="Moroni P."/>
            <person name="Addis M.F."/>
            <person name="Castiglioni B."/>
        </authorList>
    </citation>
    <scope>NUCLEOTIDE SEQUENCE</scope>
    <source>
        <strain evidence="4">QMP CG1-1632</strain>
    </source>
</reference>
<sequence length="98" mass="11298">MTKKELIKKTSEETGFQQAMVESIFDQMIDILIEEMANSRQVTISGFGVFSSKYIPSKTQQHNITKEEIEVPAKMDPRFKFSDVLKSKVDEIHQNSKK</sequence>
<comment type="similarity">
    <text evidence="3">Belongs to the bacterial histone-like protein family.</text>
</comment>
<dbReference type="GO" id="GO:0030527">
    <property type="term" value="F:structural constituent of chromatin"/>
    <property type="evidence" value="ECO:0007669"/>
    <property type="project" value="InterPro"/>
</dbReference>
<evidence type="ECO:0000256" key="1">
    <source>
        <dbReference type="ARBA" id="ARBA00023067"/>
    </source>
</evidence>
<evidence type="ECO:0000256" key="2">
    <source>
        <dbReference type="ARBA" id="ARBA00023125"/>
    </source>
</evidence>
<evidence type="ECO:0000313" key="5">
    <source>
        <dbReference type="EMBL" id="WVN22146.1"/>
    </source>
</evidence>
<dbReference type="Gene3D" id="4.10.520.10">
    <property type="entry name" value="IHF-like DNA-binding proteins"/>
    <property type="match status" value="1"/>
</dbReference>
<evidence type="ECO:0000313" key="4">
    <source>
        <dbReference type="EMBL" id="MDI3349882.1"/>
    </source>
</evidence>
<dbReference type="SMART" id="SM00411">
    <property type="entry name" value="BHL"/>
    <property type="match status" value="1"/>
</dbReference>
<dbReference type="Proteomes" id="UP001162175">
    <property type="component" value="Unassembled WGS sequence"/>
</dbReference>
<gene>
    <name evidence="4" type="ORF">DCBHLPFO_00403</name>
    <name evidence="5" type="ORF">V2E25_00910</name>
</gene>
<dbReference type="InterPro" id="IPR000119">
    <property type="entry name" value="Hist_DNA-bd"/>
</dbReference>
<reference evidence="5" key="2">
    <citation type="submission" date="2024-01" db="EMBL/GenBank/DDBJ databases">
        <title>Complete genome sequence of Mycoplasma arginini type strain G 230.</title>
        <authorList>
            <person name="Spergser J."/>
        </authorList>
    </citation>
    <scope>NUCLEOTIDE SEQUENCE</scope>
    <source>
        <strain evidence="5">NCTC 10129</strain>
    </source>
</reference>
<dbReference type="SUPFAM" id="SSF47729">
    <property type="entry name" value="IHF-like DNA-binding proteins"/>
    <property type="match status" value="1"/>
</dbReference>
<dbReference type="AlphaFoldDB" id="A0AA43U1Z6"/>
<dbReference type="GO" id="GO:0003677">
    <property type="term" value="F:DNA binding"/>
    <property type="evidence" value="ECO:0007669"/>
    <property type="project" value="UniProtKB-KW"/>
</dbReference>
<accession>A0AA43U1Z6</accession>
<keyword evidence="1" id="KW-0226">DNA condensation</keyword>
<dbReference type="RefSeq" id="WP_057235694.1">
    <property type="nucleotide sequence ID" value="NZ_CBDIHE010000003.1"/>
</dbReference>
<protein>
    <submittedName>
        <fullName evidence="4">HU family DNA-binding protein</fullName>
    </submittedName>
</protein>
<dbReference type="PANTHER" id="PTHR33175">
    <property type="entry name" value="DNA-BINDING PROTEIN HU"/>
    <property type="match status" value="1"/>
</dbReference>
<name>A0AA43U1Z6_MYCAR</name>
<keyword evidence="7" id="KW-1185">Reference proteome</keyword>
<dbReference type="PANTHER" id="PTHR33175:SF3">
    <property type="entry name" value="DNA-BINDING PROTEIN HU-BETA"/>
    <property type="match status" value="1"/>
</dbReference>
<dbReference type="EMBL" id="CP143577">
    <property type="protein sequence ID" value="WVN22146.1"/>
    <property type="molecule type" value="Genomic_DNA"/>
</dbReference>
<dbReference type="InterPro" id="IPR010992">
    <property type="entry name" value="IHF-like_DNA-bd_dom_sf"/>
</dbReference>
<proteinExistence type="inferred from homology"/>
<organism evidence="4 6">
    <name type="scientific">Mycoplasmopsis arginini</name>
    <name type="common">Mycoplasma arginini</name>
    <dbReference type="NCBI Taxonomy" id="2094"/>
    <lineage>
        <taxon>Bacteria</taxon>
        <taxon>Bacillati</taxon>
        <taxon>Mycoplasmatota</taxon>
        <taxon>Mycoplasmoidales</taxon>
        <taxon>Metamycoplasmataceae</taxon>
        <taxon>Mycoplasmopsis</taxon>
    </lineage>
</organism>
<dbReference type="Pfam" id="PF00216">
    <property type="entry name" value="Bac_DNA_binding"/>
    <property type="match status" value="1"/>
</dbReference>